<dbReference type="RefSeq" id="XP_017999088.1">
    <property type="nucleotide sequence ID" value="XM_018144662.1"/>
</dbReference>
<evidence type="ECO:0000259" key="2">
    <source>
        <dbReference type="SMART" id="SM00382"/>
    </source>
</evidence>
<gene>
    <name evidence="3" type="ORF">AB675_4519</name>
</gene>
<dbReference type="InterPro" id="IPR003959">
    <property type="entry name" value="ATPase_AAA_core"/>
</dbReference>
<dbReference type="InterPro" id="IPR027417">
    <property type="entry name" value="P-loop_NTPase"/>
</dbReference>
<dbReference type="Pfam" id="PF00004">
    <property type="entry name" value="AAA"/>
    <property type="match status" value="1"/>
</dbReference>
<dbReference type="GeneID" id="28736542"/>
<proteinExistence type="predicted"/>
<feature type="region of interest" description="Disordered" evidence="1">
    <location>
        <begin position="35"/>
        <end position="110"/>
    </location>
</feature>
<reference evidence="3 4" key="1">
    <citation type="submission" date="2015-06" db="EMBL/GenBank/DDBJ databases">
        <title>Draft genome of the ant-associated black yeast Phialophora attae CBS 131958.</title>
        <authorList>
            <person name="Moreno L.F."/>
            <person name="Stielow B.J."/>
            <person name="de Hoog S."/>
            <person name="Vicente V.A."/>
            <person name="Weiss V.A."/>
            <person name="de Vries M."/>
            <person name="Cruz L.M."/>
            <person name="Souza E.M."/>
        </authorList>
    </citation>
    <scope>NUCLEOTIDE SEQUENCE [LARGE SCALE GENOMIC DNA]</scope>
    <source>
        <strain evidence="3 4">CBS 131958</strain>
    </source>
</reference>
<evidence type="ECO:0000256" key="1">
    <source>
        <dbReference type="SAM" id="MobiDB-lite"/>
    </source>
</evidence>
<dbReference type="GO" id="GO:0005634">
    <property type="term" value="C:nucleus"/>
    <property type="evidence" value="ECO:0007669"/>
    <property type="project" value="TreeGrafter"/>
</dbReference>
<feature type="region of interest" description="Disordered" evidence="1">
    <location>
        <begin position="522"/>
        <end position="545"/>
    </location>
</feature>
<dbReference type="SMART" id="SM00382">
    <property type="entry name" value="AAA"/>
    <property type="match status" value="1"/>
</dbReference>
<sequence length="1058" mass="116472">MASQRLNFGLPPCIPSSVQVWTELVLEDSFTYLREAPRGQSRQLPRADERPATNPAEAHESSETEGTEATRPSREEHDRDVVMSEEGATTVDDFEVDPNSDRRKRRKLTPAEGTCLKAKLTQEENGQEVAPANHEPWLRQLVSAASEVPDQQTLPPVTEDVYNEDGAPPVEPDQDRRSTLEDLPPTPPPQTAEESLEDHLDPPSTPDTMAKRAGGTLASTPKRPKKATPTRRSNRQSGKLAFKNGRLVASKQLTISYTNVSKDPTSFGQKIEAILKQEKAEKPEVVQEAQSSAFMIKRVATAKSPKQPKVVHPFFLGKAAPQKQDTALSDTSSAKDVTTQSKPVKSWNDLGLSNTKAIRAKDSQLVSVPWVPLELQHIGVDKPTVSHATVATDATRSKQKAQQVNISAQEDILNAFASKLKTALSANTDKSLHIPTQWRTTGKDLLQQVQKGKVNVQITPNLVDLQRRIMNDQSAFDKGLPAGPLDWTHAYAPKSTAEVLQPQASDFREWLKKLEVHNVQTKLSELKKNKRQGSPKKKGRKKRASDLDDFLVSDDEDDSKGASVKNAIIICGPHGCGKTASVYAAAREVGFEVFEIHPGMRRTARDIYDKVGDVTHNHMVQTNKASTPFSRASSVVSDSQDSVVEVQKPDPKQKSLGTFLGQKSVESIVASVEAKETASQKQVLILFEEVDVLFEEDKTFWSGVQTIMANSKRPVVMTCNSLQSLPMEELDVAAILHYQTIPIEAAVEHLVHVAAAEGHLLERAAIRALYISRGEDLRAALEELDFWCQMTVGSKMGGLDWIHNVERSDQNAAETGSRRIVSQDTFTQYINIVPDPHHSDQDLLAFAQNSLDVSIMEWQKNQSLLATEVGTNVGAKLKQLEEAENMASAHSFMDVCDDSILPMLSTAAAARSNRRKPITRIDISYHILNNADPSNMLRQDAFFAALEPLHDDMRTFPPPQGRTAASLDSNATSVVTEVAPFVRQIARQDQQIARQREEIDAGSQGSSGGPKRKTRAARAALEGGSVAGTRVERYLPKELELEDVVATGGDWMVDNMSI</sequence>
<dbReference type="STRING" id="1664694.A0A0N1NZQ5"/>
<organism evidence="3 4">
    <name type="scientific">Cyphellophora attinorum</name>
    <dbReference type="NCBI Taxonomy" id="1664694"/>
    <lineage>
        <taxon>Eukaryota</taxon>
        <taxon>Fungi</taxon>
        <taxon>Dikarya</taxon>
        <taxon>Ascomycota</taxon>
        <taxon>Pezizomycotina</taxon>
        <taxon>Eurotiomycetes</taxon>
        <taxon>Chaetothyriomycetidae</taxon>
        <taxon>Chaetothyriales</taxon>
        <taxon>Cyphellophoraceae</taxon>
        <taxon>Cyphellophora</taxon>
    </lineage>
</organism>
<dbReference type="PANTHER" id="PTHR23389">
    <property type="entry name" value="CHROMOSOME TRANSMISSION FIDELITY FACTOR 18"/>
    <property type="match status" value="1"/>
</dbReference>
<comment type="caution">
    <text evidence="3">The sequence shown here is derived from an EMBL/GenBank/DDBJ whole genome shotgun (WGS) entry which is preliminary data.</text>
</comment>
<name>A0A0N1NZQ5_9EURO</name>
<protein>
    <submittedName>
        <fullName evidence="3">Telomere length regulation protein elg1</fullName>
    </submittedName>
</protein>
<feature type="compositionally biased region" description="Basic residues" evidence="1">
    <location>
        <begin position="222"/>
        <end position="234"/>
    </location>
</feature>
<feature type="domain" description="AAA+ ATPase" evidence="2">
    <location>
        <begin position="564"/>
        <end position="742"/>
    </location>
</feature>
<dbReference type="Proteomes" id="UP000038010">
    <property type="component" value="Unassembled WGS sequence"/>
</dbReference>
<dbReference type="SUPFAM" id="SSF52540">
    <property type="entry name" value="P-loop containing nucleoside triphosphate hydrolases"/>
    <property type="match status" value="1"/>
</dbReference>
<feature type="region of interest" description="Disordered" evidence="1">
    <location>
        <begin position="990"/>
        <end position="1021"/>
    </location>
</feature>
<evidence type="ECO:0000313" key="4">
    <source>
        <dbReference type="Proteomes" id="UP000038010"/>
    </source>
</evidence>
<evidence type="ECO:0000313" key="3">
    <source>
        <dbReference type="EMBL" id="KPI39125.1"/>
    </source>
</evidence>
<keyword evidence="4" id="KW-1185">Reference proteome</keyword>
<dbReference type="GO" id="GO:0003677">
    <property type="term" value="F:DNA binding"/>
    <property type="evidence" value="ECO:0007669"/>
    <property type="project" value="TreeGrafter"/>
</dbReference>
<dbReference type="InterPro" id="IPR003593">
    <property type="entry name" value="AAA+_ATPase"/>
</dbReference>
<accession>A0A0N1NZQ5</accession>
<dbReference type="VEuPathDB" id="FungiDB:AB675_4519"/>
<feature type="compositionally biased region" description="Basic residues" evidence="1">
    <location>
        <begin position="528"/>
        <end position="543"/>
    </location>
</feature>
<dbReference type="OrthoDB" id="10064318at2759"/>
<dbReference type="Gene3D" id="3.40.50.300">
    <property type="entry name" value="P-loop containing nucleotide triphosphate hydrolases"/>
    <property type="match status" value="1"/>
</dbReference>
<dbReference type="PANTHER" id="PTHR23389:SF21">
    <property type="entry name" value="ATPASE FAMILY AAA DOMAIN-CONTAINING PROTEIN 5"/>
    <property type="match status" value="1"/>
</dbReference>
<dbReference type="EMBL" id="LFJN01000016">
    <property type="protein sequence ID" value="KPI39125.1"/>
    <property type="molecule type" value="Genomic_DNA"/>
</dbReference>
<dbReference type="GO" id="GO:0016887">
    <property type="term" value="F:ATP hydrolysis activity"/>
    <property type="evidence" value="ECO:0007669"/>
    <property type="project" value="InterPro"/>
</dbReference>
<feature type="compositionally biased region" description="Basic and acidic residues" evidence="1">
    <location>
        <begin position="71"/>
        <end position="82"/>
    </location>
</feature>
<dbReference type="GO" id="GO:0005524">
    <property type="term" value="F:ATP binding"/>
    <property type="evidence" value="ECO:0007669"/>
    <property type="project" value="InterPro"/>
</dbReference>
<feature type="compositionally biased region" description="Basic and acidic residues" evidence="1">
    <location>
        <begin position="45"/>
        <end position="62"/>
    </location>
</feature>
<feature type="compositionally biased region" description="Polar residues" evidence="1">
    <location>
        <begin position="323"/>
        <end position="340"/>
    </location>
</feature>
<dbReference type="AlphaFoldDB" id="A0A0N1NZQ5"/>
<feature type="region of interest" description="Disordered" evidence="1">
    <location>
        <begin position="321"/>
        <end position="340"/>
    </location>
</feature>
<feature type="region of interest" description="Disordered" evidence="1">
    <location>
        <begin position="146"/>
        <end position="244"/>
    </location>
</feature>